<dbReference type="SMART" id="SM00646">
    <property type="entry name" value="Ami_3"/>
    <property type="match status" value="1"/>
</dbReference>
<dbReference type="SUPFAM" id="SSF53187">
    <property type="entry name" value="Zn-dependent exopeptidases"/>
    <property type="match status" value="1"/>
</dbReference>
<dbReference type="PANTHER" id="PTHR30404:SF0">
    <property type="entry name" value="N-ACETYLMURAMOYL-L-ALANINE AMIDASE AMIC"/>
    <property type="match status" value="1"/>
</dbReference>
<keyword evidence="1" id="KW-0378">Hydrolase</keyword>
<evidence type="ECO:0000313" key="4">
    <source>
        <dbReference type="Proteomes" id="UP000183997"/>
    </source>
</evidence>
<proteinExistence type="predicted"/>
<accession>A0A1M6WKH7</accession>
<evidence type="ECO:0000259" key="2">
    <source>
        <dbReference type="SMART" id="SM00646"/>
    </source>
</evidence>
<protein>
    <submittedName>
        <fullName evidence="3">N-acetylmuramoyl-L-alanine amidase</fullName>
    </submittedName>
</protein>
<dbReference type="Gene3D" id="3.40.630.40">
    <property type="entry name" value="Zn-dependent exopeptidases"/>
    <property type="match status" value="1"/>
</dbReference>
<gene>
    <name evidence="3" type="ORF">SAMN02745123_03669</name>
</gene>
<dbReference type="STRING" id="1121421.SAMN02745123_03669"/>
<dbReference type="PANTHER" id="PTHR30404">
    <property type="entry name" value="N-ACETYLMURAMOYL-L-ALANINE AMIDASE"/>
    <property type="match status" value="1"/>
</dbReference>
<name>A0A1M6WKH7_9FIRM</name>
<dbReference type="RefSeq" id="WP_084082496.1">
    <property type="nucleotide sequence ID" value="NZ_FRAR01000031.1"/>
</dbReference>
<organism evidence="3 4">
    <name type="scientific">Desulforamulus aeronauticus DSM 10349</name>
    <dbReference type="NCBI Taxonomy" id="1121421"/>
    <lineage>
        <taxon>Bacteria</taxon>
        <taxon>Bacillati</taxon>
        <taxon>Bacillota</taxon>
        <taxon>Clostridia</taxon>
        <taxon>Eubacteriales</taxon>
        <taxon>Peptococcaceae</taxon>
        <taxon>Desulforamulus</taxon>
    </lineage>
</organism>
<dbReference type="OrthoDB" id="9772024at2"/>
<dbReference type="GO" id="GO:0009253">
    <property type="term" value="P:peptidoglycan catabolic process"/>
    <property type="evidence" value="ECO:0007669"/>
    <property type="project" value="InterPro"/>
</dbReference>
<dbReference type="Proteomes" id="UP000183997">
    <property type="component" value="Unassembled WGS sequence"/>
</dbReference>
<dbReference type="Pfam" id="PF01520">
    <property type="entry name" value="Amidase_3"/>
    <property type="match status" value="1"/>
</dbReference>
<dbReference type="GO" id="GO:0030288">
    <property type="term" value="C:outer membrane-bounded periplasmic space"/>
    <property type="evidence" value="ECO:0007669"/>
    <property type="project" value="TreeGrafter"/>
</dbReference>
<dbReference type="GO" id="GO:0008745">
    <property type="term" value="F:N-acetylmuramoyl-L-alanine amidase activity"/>
    <property type="evidence" value="ECO:0007669"/>
    <property type="project" value="InterPro"/>
</dbReference>
<dbReference type="CDD" id="cd02696">
    <property type="entry name" value="MurNAc-LAA"/>
    <property type="match status" value="1"/>
</dbReference>
<evidence type="ECO:0000313" key="3">
    <source>
        <dbReference type="EMBL" id="SHK94089.1"/>
    </source>
</evidence>
<dbReference type="AlphaFoldDB" id="A0A1M6WKH7"/>
<dbReference type="InterPro" id="IPR002508">
    <property type="entry name" value="MurNAc-LAA_cat"/>
</dbReference>
<evidence type="ECO:0000256" key="1">
    <source>
        <dbReference type="ARBA" id="ARBA00022801"/>
    </source>
</evidence>
<reference evidence="4" key="1">
    <citation type="submission" date="2016-11" db="EMBL/GenBank/DDBJ databases">
        <authorList>
            <person name="Varghese N."/>
            <person name="Submissions S."/>
        </authorList>
    </citation>
    <scope>NUCLEOTIDE SEQUENCE [LARGE SCALE GENOMIC DNA]</scope>
    <source>
        <strain evidence="4">DSM 10349</strain>
    </source>
</reference>
<dbReference type="InterPro" id="IPR050695">
    <property type="entry name" value="N-acetylmuramoyl_amidase_3"/>
</dbReference>
<dbReference type="EMBL" id="FRAR01000031">
    <property type="protein sequence ID" value="SHK94089.1"/>
    <property type="molecule type" value="Genomic_DNA"/>
</dbReference>
<keyword evidence="4" id="KW-1185">Reference proteome</keyword>
<sequence length="191" mass="21293">MRKKKMIVLDPGHGGQDPGAVANGLVEKYVAWEIAQRVREKLIRVNADVIIVQPSAGNPKSTTQDELYKPPQEANLLQADFYLSIHVNAGGGEGFESFVHPAAKDKRADMIRNRLHSQVMRYLAQYKIKDRGCKYANFAVLRLTEMPAVLLECLFIDNAWDAGLLKNTTFLHGLANEIAYGLILSLELEEG</sequence>
<feature type="domain" description="MurNAc-LAA" evidence="2">
    <location>
        <begin position="71"/>
        <end position="183"/>
    </location>
</feature>